<dbReference type="InterPro" id="IPR018891">
    <property type="entry name" value="AIPR_C"/>
</dbReference>
<dbReference type="AlphaFoldDB" id="A0A4Y8JTW0"/>
<dbReference type="EMBL" id="SOHA01000034">
    <property type="protein sequence ID" value="TFD28964.1"/>
    <property type="molecule type" value="Genomic_DNA"/>
</dbReference>
<evidence type="ECO:0000313" key="3">
    <source>
        <dbReference type="Proteomes" id="UP000297472"/>
    </source>
</evidence>
<dbReference type="Proteomes" id="UP000297472">
    <property type="component" value="Unassembled WGS sequence"/>
</dbReference>
<accession>A0A4Y8JTW0</accession>
<keyword evidence="3" id="KW-1185">Reference proteome</keyword>
<feature type="domain" description="Abortive phage infection protein C-terminal" evidence="1">
    <location>
        <begin position="242"/>
        <end position="448"/>
    </location>
</feature>
<comment type="caution">
    <text evidence="2">The sequence shown here is derived from an EMBL/GenBank/DDBJ whole genome shotgun (WGS) entry which is preliminary data.</text>
</comment>
<dbReference type="OrthoDB" id="9806213at2"/>
<name>A0A4Y8JTW0_9MICO</name>
<dbReference type="RefSeq" id="WP_134424912.1">
    <property type="nucleotide sequence ID" value="NZ_SOHA01000034.1"/>
</dbReference>
<reference evidence="2 3" key="1">
    <citation type="submission" date="2019-03" db="EMBL/GenBank/DDBJ databases">
        <title>Genomics of glacier-inhabiting Cryobacterium strains.</title>
        <authorList>
            <person name="Liu Q."/>
            <person name="Xin Y.-H."/>
        </authorList>
    </citation>
    <scope>NUCLEOTIDE SEQUENCE [LARGE SCALE GENOMIC DNA]</scope>
    <source>
        <strain evidence="2 3">TMT1-51</strain>
    </source>
</reference>
<protein>
    <recommendedName>
        <fullName evidence="1">Abortive phage infection protein C-terminal domain-containing protein</fullName>
    </recommendedName>
</protein>
<evidence type="ECO:0000259" key="1">
    <source>
        <dbReference type="Pfam" id="PF10592"/>
    </source>
</evidence>
<sequence>MEENRSKADQPGYSAFEARDDLSPYGSNALLLFAAQMKLGIDDIEAFAANALTDHSNDKKCDLVAVVNDGTKIVLAQGYLANSAKASAPEDKAADANTAVSWLLAGPLETVPETLRGAAVEVRAALAAGTVSELEIWYVHNLPESANVQRELGQAATTADALLRREFPSSFVDVASIEIGESQLEREYARTQAPILVDDEFVFDVPGGFELSSEGWSAFSTAVSAEVLRAIWSTHTTQLMSPNIRDYLGMVRSAGNINFGIKETAKSAPKNFAIFNNGITILVNDYSHDASARQLTVSGIGIVNGGQTTGAIGELSDVEAENLGEAAVMARFVKCNDPSVLQDIVRFNNTQNKVEATDFRSKDPIQERLRDEFEKVPDADYRGGRRGGASDAIVRRRGLLADSSVAQSLAAFHGRPNLAYNETRTIWDNDATYASIFRETITARHIVFVFGLLRAVDHAKQAIVSIPVDDRTQAQKRHAEFFRSRGSNLLLVAAIGACIETIIGRPVTDRSRLTFKRNLSPADATERWQPVVDTLLSFSKQLSPATDLGLKSQERVAKAIEDFSSMVEATRSANPGPFDTIGAAILPAVVTPRRAE</sequence>
<proteinExistence type="predicted"/>
<evidence type="ECO:0000313" key="2">
    <source>
        <dbReference type="EMBL" id="TFD28964.1"/>
    </source>
</evidence>
<gene>
    <name evidence="2" type="ORF">E3T49_10750</name>
</gene>
<organism evidence="2 3">
    <name type="scientific">Cryobacterium cryoconiti</name>
    <dbReference type="NCBI Taxonomy" id="1259239"/>
    <lineage>
        <taxon>Bacteria</taxon>
        <taxon>Bacillati</taxon>
        <taxon>Actinomycetota</taxon>
        <taxon>Actinomycetes</taxon>
        <taxon>Micrococcales</taxon>
        <taxon>Microbacteriaceae</taxon>
        <taxon>Cryobacterium</taxon>
    </lineage>
</organism>
<dbReference type="Pfam" id="PF10592">
    <property type="entry name" value="AIPR"/>
    <property type="match status" value="1"/>
</dbReference>